<accession>A0A514DAD3</accession>
<protein>
    <submittedName>
        <fullName evidence="1">Uncharacterized protein</fullName>
    </submittedName>
</protein>
<reference evidence="1" key="1">
    <citation type="submission" date="2019-05" db="EMBL/GenBank/DDBJ databases">
        <title>Metatranscriptomic reconstruction reveals RNA viruses with the potential to shape carbon cycling in soil.</title>
        <authorList>
            <person name="Starr E.P."/>
            <person name="Nuccio E."/>
            <person name="Pett-Ridge J."/>
            <person name="Banfield J.F."/>
            <person name="Firestone M.K."/>
        </authorList>
    </citation>
    <scope>NUCLEOTIDE SEQUENCE</scope>
    <source>
        <strain evidence="1">H3_Bulk_42_scaffold_3768_e_200_1</strain>
    </source>
</reference>
<dbReference type="EMBL" id="MN035628">
    <property type="protein sequence ID" value="QDH90568.1"/>
    <property type="molecule type" value="Genomic_RNA"/>
</dbReference>
<name>A0A514DAD3_9VIRU</name>
<proteinExistence type="predicted"/>
<evidence type="ECO:0000313" key="1">
    <source>
        <dbReference type="EMBL" id="QDH90568.1"/>
    </source>
</evidence>
<organism evidence="1">
    <name type="scientific">Leviviridae sp</name>
    <dbReference type="NCBI Taxonomy" id="2027243"/>
    <lineage>
        <taxon>Viruses</taxon>
        <taxon>Riboviria</taxon>
        <taxon>Orthornavirae</taxon>
        <taxon>Lenarviricota</taxon>
        <taxon>Leviviricetes</taxon>
        <taxon>Norzivirales</taxon>
        <taxon>Fiersviridae</taxon>
    </lineage>
</organism>
<gene>
    <name evidence="1" type="ORF">H3Bulk423768e2001_000002</name>
</gene>
<dbReference type="Gene3D" id="2.40.160.220">
    <property type="match status" value="1"/>
</dbReference>
<sequence>MYCVKIELPVLTDPQSVTINGVATSLPKTSNGPTQNVYTSADGITSMTTKQNTTAARFRREVRLSQHKVVADPISGVNKDLGLSVYLVIDEPRSGFTDAEIGYLIDALKAWSTSTNYNKVLGGEF</sequence>